<protein>
    <submittedName>
        <fullName evidence="1">Uncharacterized protein</fullName>
    </submittedName>
</protein>
<dbReference type="AlphaFoldDB" id="A0A0E9WRC0"/>
<reference evidence="1" key="2">
    <citation type="journal article" date="2015" name="Fish Shellfish Immunol.">
        <title>Early steps in the European eel (Anguilla anguilla)-Vibrio vulnificus interaction in the gills: Role of the RtxA13 toxin.</title>
        <authorList>
            <person name="Callol A."/>
            <person name="Pajuelo D."/>
            <person name="Ebbesson L."/>
            <person name="Teles M."/>
            <person name="MacKenzie S."/>
            <person name="Amaro C."/>
        </authorList>
    </citation>
    <scope>NUCLEOTIDE SEQUENCE</scope>
</reference>
<dbReference type="EMBL" id="GBXM01015766">
    <property type="protein sequence ID" value="JAH92811.1"/>
    <property type="molecule type" value="Transcribed_RNA"/>
</dbReference>
<name>A0A0E9WRC0_ANGAN</name>
<organism evidence="1">
    <name type="scientific">Anguilla anguilla</name>
    <name type="common">European freshwater eel</name>
    <name type="synonym">Muraena anguilla</name>
    <dbReference type="NCBI Taxonomy" id="7936"/>
    <lineage>
        <taxon>Eukaryota</taxon>
        <taxon>Metazoa</taxon>
        <taxon>Chordata</taxon>
        <taxon>Craniata</taxon>
        <taxon>Vertebrata</taxon>
        <taxon>Euteleostomi</taxon>
        <taxon>Actinopterygii</taxon>
        <taxon>Neopterygii</taxon>
        <taxon>Teleostei</taxon>
        <taxon>Anguilliformes</taxon>
        <taxon>Anguillidae</taxon>
        <taxon>Anguilla</taxon>
    </lineage>
</organism>
<proteinExistence type="predicted"/>
<sequence>MLNVMRSIAGWMYLEKNVHSFQKVTFLFMSTSGSLFCIFVRTRGYEKQLQNKATNLYSGAHCL</sequence>
<accession>A0A0E9WRC0</accession>
<evidence type="ECO:0000313" key="1">
    <source>
        <dbReference type="EMBL" id="JAH92811.1"/>
    </source>
</evidence>
<reference evidence="1" key="1">
    <citation type="submission" date="2014-11" db="EMBL/GenBank/DDBJ databases">
        <authorList>
            <person name="Amaro Gonzalez C."/>
        </authorList>
    </citation>
    <scope>NUCLEOTIDE SEQUENCE</scope>
</reference>